<feature type="domain" description="R13L1/DRL21-like LRR repeat region" evidence="9">
    <location>
        <begin position="461"/>
        <end position="506"/>
    </location>
</feature>
<reference evidence="10 11" key="1">
    <citation type="journal article" date="2019" name="Plant Biotechnol. J.">
        <title>The red bayberry genome and genetic basis of sex determination.</title>
        <authorList>
            <person name="Jia H.M."/>
            <person name="Jia H.J."/>
            <person name="Cai Q.L."/>
            <person name="Wang Y."/>
            <person name="Zhao H.B."/>
            <person name="Yang W.F."/>
            <person name="Wang G.Y."/>
            <person name="Li Y.H."/>
            <person name="Zhan D.L."/>
            <person name="Shen Y.T."/>
            <person name="Niu Q.F."/>
            <person name="Chang L."/>
            <person name="Qiu J."/>
            <person name="Zhao L."/>
            <person name="Xie H.B."/>
            <person name="Fu W.Y."/>
            <person name="Jin J."/>
            <person name="Li X.W."/>
            <person name="Jiao Y."/>
            <person name="Zhou C.C."/>
            <person name="Tu T."/>
            <person name="Chai C.Y."/>
            <person name="Gao J.L."/>
            <person name="Fan L.J."/>
            <person name="van de Weg E."/>
            <person name="Wang J.Y."/>
            <person name="Gao Z.S."/>
        </authorList>
    </citation>
    <scope>NUCLEOTIDE SEQUENCE [LARGE SCALE GENOMIC DNA]</scope>
    <source>
        <tissue evidence="10">Leaves</tissue>
    </source>
</reference>
<dbReference type="Proteomes" id="UP000516437">
    <property type="component" value="Chromosome 3"/>
</dbReference>
<evidence type="ECO:0000259" key="8">
    <source>
        <dbReference type="Pfam" id="PF23559"/>
    </source>
</evidence>
<dbReference type="GO" id="GO:0043531">
    <property type="term" value="F:ADP binding"/>
    <property type="evidence" value="ECO:0007669"/>
    <property type="project" value="InterPro"/>
</dbReference>
<evidence type="ECO:0000259" key="6">
    <source>
        <dbReference type="Pfam" id="PF00931"/>
    </source>
</evidence>
<evidence type="ECO:0000256" key="3">
    <source>
        <dbReference type="ARBA" id="ARBA00022741"/>
    </source>
</evidence>
<dbReference type="InterPro" id="IPR042197">
    <property type="entry name" value="Apaf_helical"/>
</dbReference>
<evidence type="ECO:0000313" key="11">
    <source>
        <dbReference type="Proteomes" id="UP000516437"/>
    </source>
</evidence>
<evidence type="ECO:0000256" key="1">
    <source>
        <dbReference type="ARBA" id="ARBA00022614"/>
    </source>
</evidence>
<dbReference type="GO" id="GO:0051707">
    <property type="term" value="P:response to other organism"/>
    <property type="evidence" value="ECO:0007669"/>
    <property type="project" value="UniProtKB-ARBA"/>
</dbReference>
<accession>A0A6A1W8Q6</accession>
<dbReference type="Gene3D" id="1.20.5.4130">
    <property type="match status" value="1"/>
</dbReference>
<keyword evidence="4" id="KW-0611">Plant defense</keyword>
<feature type="domain" description="Disease resistance protein winged helix" evidence="8">
    <location>
        <begin position="355"/>
        <end position="392"/>
    </location>
</feature>
<evidence type="ECO:0000256" key="5">
    <source>
        <dbReference type="ARBA" id="ARBA00022840"/>
    </source>
</evidence>
<dbReference type="Pfam" id="PF25019">
    <property type="entry name" value="LRR_R13L1-DRL21"/>
    <property type="match status" value="1"/>
</dbReference>
<dbReference type="InterPro" id="IPR056789">
    <property type="entry name" value="LRR_R13L1-DRL21"/>
</dbReference>
<dbReference type="GO" id="GO:0006952">
    <property type="term" value="P:defense response"/>
    <property type="evidence" value="ECO:0007669"/>
    <property type="project" value="UniProtKB-KW"/>
</dbReference>
<proteinExistence type="predicted"/>
<gene>
    <name evidence="10" type="ORF">CJ030_MR3G005565</name>
</gene>
<keyword evidence="11" id="KW-1185">Reference proteome</keyword>
<keyword evidence="1" id="KW-0433">Leucine-rich repeat</keyword>
<feature type="domain" description="NB-ARC" evidence="6">
    <location>
        <begin position="142"/>
        <end position="313"/>
    </location>
</feature>
<dbReference type="InterPro" id="IPR041118">
    <property type="entry name" value="Rx_N"/>
</dbReference>
<dbReference type="Pfam" id="PF18052">
    <property type="entry name" value="Rx_N"/>
    <property type="match status" value="1"/>
</dbReference>
<evidence type="ECO:0000256" key="2">
    <source>
        <dbReference type="ARBA" id="ARBA00022737"/>
    </source>
</evidence>
<keyword evidence="2" id="KW-0677">Repeat</keyword>
<dbReference type="SUPFAM" id="SSF52540">
    <property type="entry name" value="P-loop containing nucleoside triphosphate hydrolases"/>
    <property type="match status" value="1"/>
</dbReference>
<dbReference type="AlphaFoldDB" id="A0A6A1W8Q6"/>
<dbReference type="Pfam" id="PF00931">
    <property type="entry name" value="NB-ARC"/>
    <property type="match status" value="1"/>
</dbReference>
<keyword evidence="5" id="KW-0067">ATP-binding</keyword>
<dbReference type="SUPFAM" id="SSF52058">
    <property type="entry name" value="L domain-like"/>
    <property type="match status" value="1"/>
</dbReference>
<dbReference type="FunFam" id="3.40.50.300:FF:001091">
    <property type="entry name" value="Probable disease resistance protein At1g61300"/>
    <property type="match status" value="1"/>
</dbReference>
<dbReference type="OrthoDB" id="5279713at2759"/>
<dbReference type="PANTHER" id="PTHR36766:SF38">
    <property type="entry name" value="DISEASE RESISTANCE PROTEIN RGA3"/>
    <property type="match status" value="1"/>
</dbReference>
<dbReference type="Gene3D" id="3.40.50.300">
    <property type="entry name" value="P-loop containing nucleotide triphosphate hydrolases"/>
    <property type="match status" value="1"/>
</dbReference>
<evidence type="ECO:0000313" key="10">
    <source>
        <dbReference type="EMBL" id="KAB1220078.1"/>
    </source>
</evidence>
<dbReference type="InterPro" id="IPR058922">
    <property type="entry name" value="WHD_DRP"/>
</dbReference>
<dbReference type="PRINTS" id="PR00364">
    <property type="entry name" value="DISEASERSIST"/>
</dbReference>
<evidence type="ECO:0000256" key="4">
    <source>
        <dbReference type="ARBA" id="ARBA00022821"/>
    </source>
</evidence>
<evidence type="ECO:0000259" key="7">
    <source>
        <dbReference type="Pfam" id="PF18052"/>
    </source>
</evidence>
<protein>
    <submittedName>
        <fullName evidence="10">Putative disease resistance protein RGA4</fullName>
    </submittedName>
</protein>
<dbReference type="GO" id="GO:0005524">
    <property type="term" value="F:ATP binding"/>
    <property type="evidence" value="ECO:0007669"/>
    <property type="project" value="UniProtKB-KW"/>
</dbReference>
<organism evidence="10 11">
    <name type="scientific">Morella rubra</name>
    <name type="common">Chinese bayberry</name>
    <dbReference type="NCBI Taxonomy" id="262757"/>
    <lineage>
        <taxon>Eukaryota</taxon>
        <taxon>Viridiplantae</taxon>
        <taxon>Streptophyta</taxon>
        <taxon>Embryophyta</taxon>
        <taxon>Tracheophyta</taxon>
        <taxon>Spermatophyta</taxon>
        <taxon>Magnoliopsida</taxon>
        <taxon>eudicotyledons</taxon>
        <taxon>Gunneridae</taxon>
        <taxon>Pentapetalae</taxon>
        <taxon>rosids</taxon>
        <taxon>fabids</taxon>
        <taxon>Fagales</taxon>
        <taxon>Myricaceae</taxon>
        <taxon>Morella</taxon>
    </lineage>
</organism>
<sequence length="796" mass="88954">MAEGLLFSIAEGILGKLGSRALQELGLLWGVKDELEKLQDTVSTIKAVLLDAEEKRAAGNNAVKLWLERLDDVVYKADDLLTISPPKMARKIKKIREKLDAIQADRKFHLEPSNVDQTGALSNKKWNDSHSCVVGEEVIGREDDKKAVIELLMDSNIEENVSILAIVGIGGLGKTTLAKHIFNDEKIKESFEVKMWVCVSDNFEVQKIVEEMLELATKKKPETTVMETLVADLKKEIDGKKYFLVLDDLWNEDSEKWMSLKTLLVGGARGSRILVTTRSEKVAKIAQAAKQYSLRGLDEDASWCLFKQMAFEKGEEPENSRIVAIGKEILEKCVGVPLAIRIIGRLLNLRNSEKSDQDQCFEDVGNEYFMDLLWRSFFQEAELDEYGDVAKFADIKTQRLCELQELHKDMKNLVNLRHLEIEECDSLTHMPRGMGQMTNLQTLSKFVVSFGGSISVDSGGLNELKRLNNLRGNLVIEGLRHGKDAELEYKAADLKEKQYLQSLNLSGLISTKRTLSNNMFSASSSTTIRILSISGENHLYDCPNLRVGGGGIRRNNINDGAAFDPFISSTFILEGHDCPMLTSTPTFPHLEENLHAKCQLEASATDDDDTAISLPRDTTPHCTSRTDLSYCNELDLGNDEDGMQWQGLTSLRSLTLSDLPKLESLPSGLQHLTTLRQLHIKTLRIDYCAILSQDARERQVRTGPRSLTSQGSSSMRQLIDPGAVALFSRWGLLEVTVHSQRVPGSAENLGKVEMRYRNCRTRIGFKTTQHLVLPTVVDIPSVTPRTSKIPAHARAI</sequence>
<dbReference type="InterPro" id="IPR032675">
    <property type="entry name" value="LRR_dom_sf"/>
</dbReference>
<dbReference type="PANTHER" id="PTHR36766">
    <property type="entry name" value="PLANT BROAD-SPECTRUM MILDEW RESISTANCE PROTEIN RPW8"/>
    <property type="match status" value="1"/>
</dbReference>
<comment type="caution">
    <text evidence="10">The sequence shown here is derived from an EMBL/GenBank/DDBJ whole genome shotgun (WGS) entry which is preliminary data.</text>
</comment>
<dbReference type="InterPro" id="IPR002182">
    <property type="entry name" value="NB-ARC"/>
</dbReference>
<name>A0A6A1W8Q6_9ROSI</name>
<dbReference type="Gene3D" id="3.80.10.10">
    <property type="entry name" value="Ribonuclease Inhibitor"/>
    <property type="match status" value="1"/>
</dbReference>
<keyword evidence="3" id="KW-0547">Nucleotide-binding</keyword>
<dbReference type="EMBL" id="RXIC02000021">
    <property type="protein sequence ID" value="KAB1220078.1"/>
    <property type="molecule type" value="Genomic_DNA"/>
</dbReference>
<dbReference type="InterPro" id="IPR027417">
    <property type="entry name" value="P-loop_NTPase"/>
</dbReference>
<feature type="domain" description="Disease resistance N-terminal" evidence="7">
    <location>
        <begin position="13"/>
        <end position="82"/>
    </location>
</feature>
<dbReference type="Pfam" id="PF23559">
    <property type="entry name" value="WHD_DRP"/>
    <property type="match status" value="1"/>
</dbReference>
<evidence type="ECO:0000259" key="9">
    <source>
        <dbReference type="Pfam" id="PF25019"/>
    </source>
</evidence>
<dbReference type="Gene3D" id="1.10.8.430">
    <property type="entry name" value="Helical domain of apoptotic protease-activating factors"/>
    <property type="match status" value="1"/>
</dbReference>